<sequence length="242" mass="27348">MAKRTAVSVDPRRDSRLWSEVIKTEQSFIRRYPTSQELQAAKKNDDITDIRKITKQLELCSADYLWTTEDASPVSITAPTPAPEKCAMTQLAEGVGDVETTFMRRRPDPSDGARRAATEQHPTIAPWQMYVDCSYWNKDALNRWNALQRTHVLQMPEVKQLRRVEPTISGPHAGSVVAWRRNEVPISQWEASKRAEALFEAKKVAATVEASVSKVALAALLDKAMHVSGSYPSPQRAKWFER</sequence>
<reference evidence="2" key="1">
    <citation type="journal article" date="2015" name="PLoS Genet.">
        <title>Genome Sequence and Transcriptome Analyses of Chrysochromulina tobin: Metabolic Tools for Enhanced Algal Fitness in the Prominent Order Prymnesiales (Haptophyceae).</title>
        <authorList>
            <person name="Hovde B.T."/>
            <person name="Deodato C.R."/>
            <person name="Hunsperger H.M."/>
            <person name="Ryken S.A."/>
            <person name="Yost W."/>
            <person name="Jha R.K."/>
            <person name="Patterson J."/>
            <person name="Monnat R.J. Jr."/>
            <person name="Barlow S.B."/>
            <person name="Starkenburg S.R."/>
            <person name="Cattolico R.A."/>
        </authorList>
    </citation>
    <scope>NUCLEOTIDE SEQUENCE</scope>
    <source>
        <strain evidence="2">CCMP291</strain>
    </source>
</reference>
<evidence type="ECO:0000313" key="1">
    <source>
        <dbReference type="EMBL" id="KOO33790.1"/>
    </source>
</evidence>
<accession>A0A0M0K4P1</accession>
<dbReference type="AlphaFoldDB" id="A0A0M0K4P1"/>
<dbReference type="Proteomes" id="UP000037460">
    <property type="component" value="Unassembled WGS sequence"/>
</dbReference>
<name>A0A0M0K4P1_9EUKA</name>
<proteinExistence type="predicted"/>
<protein>
    <submittedName>
        <fullName evidence="1">Uncharacterized protein</fullName>
    </submittedName>
</protein>
<evidence type="ECO:0000313" key="2">
    <source>
        <dbReference type="Proteomes" id="UP000037460"/>
    </source>
</evidence>
<comment type="caution">
    <text evidence="1">The sequence shown here is derived from an EMBL/GenBank/DDBJ whole genome shotgun (WGS) entry which is preliminary data.</text>
</comment>
<keyword evidence="2" id="KW-1185">Reference proteome</keyword>
<gene>
    <name evidence="1" type="ORF">Ctob_014515</name>
</gene>
<organism evidence="1 2">
    <name type="scientific">Chrysochromulina tobinii</name>
    <dbReference type="NCBI Taxonomy" id="1460289"/>
    <lineage>
        <taxon>Eukaryota</taxon>
        <taxon>Haptista</taxon>
        <taxon>Haptophyta</taxon>
        <taxon>Prymnesiophyceae</taxon>
        <taxon>Prymnesiales</taxon>
        <taxon>Chrysochromulinaceae</taxon>
        <taxon>Chrysochromulina</taxon>
    </lineage>
</organism>
<dbReference type="EMBL" id="JWZX01001421">
    <property type="protein sequence ID" value="KOO33790.1"/>
    <property type="molecule type" value="Genomic_DNA"/>
</dbReference>